<evidence type="ECO:0000313" key="2">
    <source>
        <dbReference type="EMBL" id="HIX75650.1"/>
    </source>
</evidence>
<evidence type="ECO:0000256" key="1">
    <source>
        <dbReference type="SAM" id="SignalP"/>
    </source>
</evidence>
<name>A0A9D1XCU8_9BACT</name>
<sequence length="494" mass="55721">MRHIRLTITGLLIWGLGLPALAQEHAPEEATSYTAEFSGIVGGGDHAPFWAVSNQYGKMPIEANNAYLDIGLSHHQRISKNWQWGAGLSLVGVVPRYRNVYLQQAYAEIGYQALWLSIGSKERYTSLRNRRLSSGDLTFSANARPIPEINLSIPTFTVVPGTRGWLQVKGDFAVGRSFDESYLEDFSKKGETYNERILWHHKSLFLRIKDTHDDFPLSLTLGLQHWAQWGGTSTDPSIGEQPHSFKDFLRVFTGSKGDQQASISDQENVLGSHSGSYDFQLSYSHPAWELTAYHQHPFNDKSGMVFENGIDGLWGIEWQPKNLPWLRAVVFEYLNTRDQSGPMHFIWFDHGKYPGVGGGNDDYYNNQEYKTGFAYFNRGIGSPLIISPEYNEDGSLGFKNNRVRDWHVGAEGSISATLDYRILFTVMNGWGRHSEPFPEKRNGTASLIGLTYKHPKLKGWQFEGAASLDTGSLPGENFGFQVKVSKRGVLKRWQ</sequence>
<reference evidence="2" key="2">
    <citation type="submission" date="2021-04" db="EMBL/GenBank/DDBJ databases">
        <authorList>
            <person name="Gilroy R."/>
        </authorList>
    </citation>
    <scope>NUCLEOTIDE SEQUENCE</scope>
    <source>
        <strain evidence="2">ChiGjej6B6-14162</strain>
    </source>
</reference>
<feature type="chain" id="PRO_5038505890" evidence="1">
    <location>
        <begin position="23"/>
        <end position="494"/>
    </location>
</feature>
<protein>
    <submittedName>
        <fullName evidence="2">Capsule assembly Wzi family protein</fullName>
    </submittedName>
</protein>
<proteinExistence type="predicted"/>
<evidence type="ECO:0000313" key="3">
    <source>
        <dbReference type="Proteomes" id="UP000886740"/>
    </source>
</evidence>
<reference evidence="2" key="1">
    <citation type="journal article" date="2021" name="PeerJ">
        <title>Extensive microbial diversity within the chicken gut microbiome revealed by metagenomics and culture.</title>
        <authorList>
            <person name="Gilroy R."/>
            <person name="Ravi A."/>
            <person name="Getino M."/>
            <person name="Pursley I."/>
            <person name="Horton D.L."/>
            <person name="Alikhan N.F."/>
            <person name="Baker D."/>
            <person name="Gharbi K."/>
            <person name="Hall N."/>
            <person name="Watson M."/>
            <person name="Adriaenssens E.M."/>
            <person name="Foster-Nyarko E."/>
            <person name="Jarju S."/>
            <person name="Secka A."/>
            <person name="Antonio M."/>
            <person name="Oren A."/>
            <person name="Chaudhuri R.R."/>
            <person name="La Ragione R."/>
            <person name="Hildebrand F."/>
            <person name="Pallen M.J."/>
        </authorList>
    </citation>
    <scope>NUCLEOTIDE SEQUENCE</scope>
    <source>
        <strain evidence="2">ChiGjej6B6-14162</strain>
    </source>
</reference>
<organism evidence="2 3">
    <name type="scientific">Candidatus Parabacteroides intestinipullorum</name>
    <dbReference type="NCBI Taxonomy" id="2838723"/>
    <lineage>
        <taxon>Bacteria</taxon>
        <taxon>Pseudomonadati</taxon>
        <taxon>Bacteroidota</taxon>
        <taxon>Bacteroidia</taxon>
        <taxon>Bacteroidales</taxon>
        <taxon>Tannerellaceae</taxon>
        <taxon>Parabacteroides</taxon>
    </lineage>
</organism>
<dbReference type="Proteomes" id="UP000886740">
    <property type="component" value="Unassembled WGS sequence"/>
</dbReference>
<gene>
    <name evidence="2" type="ORF">H9977_11560</name>
</gene>
<dbReference type="EMBL" id="DXEL01000079">
    <property type="protein sequence ID" value="HIX75650.1"/>
    <property type="molecule type" value="Genomic_DNA"/>
</dbReference>
<accession>A0A9D1XCU8</accession>
<comment type="caution">
    <text evidence="2">The sequence shown here is derived from an EMBL/GenBank/DDBJ whole genome shotgun (WGS) entry which is preliminary data.</text>
</comment>
<dbReference type="InterPro" id="IPR026950">
    <property type="entry name" value="Caps_assemb_Wzi"/>
</dbReference>
<dbReference type="Pfam" id="PF14052">
    <property type="entry name" value="Caps_assemb_Wzi"/>
    <property type="match status" value="1"/>
</dbReference>
<dbReference type="Gene3D" id="2.40.160.130">
    <property type="entry name" value="Capsule assembly protein Wzi"/>
    <property type="match status" value="1"/>
</dbReference>
<dbReference type="AlphaFoldDB" id="A0A9D1XCU8"/>
<feature type="signal peptide" evidence="1">
    <location>
        <begin position="1"/>
        <end position="22"/>
    </location>
</feature>
<dbReference type="InterPro" id="IPR038636">
    <property type="entry name" value="Wzi_sf"/>
</dbReference>
<keyword evidence="1" id="KW-0732">Signal</keyword>